<comment type="subcellular location">
    <subcellularLocation>
        <location evidence="1">Cytoplasm</location>
    </subcellularLocation>
</comment>
<gene>
    <name evidence="5" type="ORF">K8V65_08510</name>
</gene>
<dbReference type="SUPFAM" id="SSF55469">
    <property type="entry name" value="FMN-dependent nitroreductase-like"/>
    <property type="match status" value="1"/>
</dbReference>
<name>A0A921HPR7_9FIRM</name>
<keyword evidence="3" id="KW-0560">Oxidoreductase</keyword>
<dbReference type="InterPro" id="IPR000415">
    <property type="entry name" value="Nitroreductase-like"/>
</dbReference>
<dbReference type="GO" id="GO:0034599">
    <property type="term" value="P:cellular response to oxidative stress"/>
    <property type="evidence" value="ECO:0007669"/>
    <property type="project" value="InterPro"/>
</dbReference>
<dbReference type="FunFam" id="3.40.109.10:FF:000001">
    <property type="entry name" value="Nitroreductase family"/>
    <property type="match status" value="1"/>
</dbReference>
<dbReference type="CDD" id="cd02140">
    <property type="entry name" value="Frm2-like"/>
    <property type="match status" value="1"/>
</dbReference>
<dbReference type="PANTHER" id="PTHR43035">
    <property type="entry name" value="FATTY ACID REPRESSION MUTANT PROTEIN 2-RELATED"/>
    <property type="match status" value="1"/>
</dbReference>
<protein>
    <submittedName>
        <fullName evidence="5">Nitroreductase family protein</fullName>
    </submittedName>
</protein>
<dbReference type="RefSeq" id="WP_289548221.1">
    <property type="nucleotide sequence ID" value="NZ_JAUDCE010000018.1"/>
</dbReference>
<reference evidence="5" key="1">
    <citation type="journal article" date="2021" name="PeerJ">
        <title>Extensive microbial diversity within the chicken gut microbiome revealed by metagenomics and culture.</title>
        <authorList>
            <person name="Gilroy R."/>
            <person name="Ravi A."/>
            <person name="Getino M."/>
            <person name="Pursley I."/>
            <person name="Horton D.L."/>
            <person name="Alikhan N.F."/>
            <person name="Baker D."/>
            <person name="Gharbi K."/>
            <person name="Hall N."/>
            <person name="Watson M."/>
            <person name="Adriaenssens E.M."/>
            <person name="Foster-Nyarko E."/>
            <person name="Jarju S."/>
            <person name="Secka A."/>
            <person name="Antonio M."/>
            <person name="Oren A."/>
            <person name="Chaudhuri R.R."/>
            <person name="La Ragione R."/>
            <person name="Hildebrand F."/>
            <person name="Pallen M.J."/>
        </authorList>
    </citation>
    <scope>NUCLEOTIDE SEQUENCE</scope>
    <source>
        <strain evidence="5">7318</strain>
    </source>
</reference>
<dbReference type="EMBL" id="DYVR01000237">
    <property type="protein sequence ID" value="HJF85686.1"/>
    <property type="molecule type" value="Genomic_DNA"/>
</dbReference>
<keyword evidence="2" id="KW-0963">Cytoplasm</keyword>
<evidence type="ECO:0000313" key="5">
    <source>
        <dbReference type="EMBL" id="HJF85686.1"/>
    </source>
</evidence>
<dbReference type="InterPro" id="IPR033877">
    <property type="entry name" value="Frm2/Hbn1"/>
</dbReference>
<feature type="domain" description="Nitroreductase" evidence="4">
    <location>
        <begin position="11"/>
        <end position="179"/>
    </location>
</feature>
<dbReference type="AlphaFoldDB" id="A0A921HPR7"/>
<evidence type="ECO:0000313" key="6">
    <source>
        <dbReference type="Proteomes" id="UP000780768"/>
    </source>
</evidence>
<dbReference type="GO" id="GO:0005737">
    <property type="term" value="C:cytoplasm"/>
    <property type="evidence" value="ECO:0007669"/>
    <property type="project" value="UniProtKB-SubCell"/>
</dbReference>
<dbReference type="InterPro" id="IPR029479">
    <property type="entry name" value="Nitroreductase"/>
</dbReference>
<proteinExistence type="predicted"/>
<evidence type="ECO:0000256" key="3">
    <source>
        <dbReference type="ARBA" id="ARBA00023002"/>
    </source>
</evidence>
<dbReference type="PANTHER" id="PTHR43035:SF1">
    <property type="entry name" value="FATTY ACID REPRESSION MUTANT PROTEIN 2-RELATED"/>
    <property type="match status" value="1"/>
</dbReference>
<dbReference type="GO" id="GO:0016491">
    <property type="term" value="F:oxidoreductase activity"/>
    <property type="evidence" value="ECO:0007669"/>
    <property type="project" value="UniProtKB-KW"/>
</dbReference>
<dbReference type="Pfam" id="PF00881">
    <property type="entry name" value="Nitroreductase"/>
    <property type="match status" value="1"/>
</dbReference>
<organism evidence="5 6">
    <name type="scientific">Megamonas hypermegale</name>
    <dbReference type="NCBI Taxonomy" id="158847"/>
    <lineage>
        <taxon>Bacteria</taxon>
        <taxon>Bacillati</taxon>
        <taxon>Bacillota</taxon>
        <taxon>Negativicutes</taxon>
        <taxon>Selenomonadales</taxon>
        <taxon>Selenomonadaceae</taxon>
        <taxon>Megamonas</taxon>
    </lineage>
</organism>
<evidence type="ECO:0000256" key="2">
    <source>
        <dbReference type="ARBA" id="ARBA00022490"/>
    </source>
</evidence>
<comment type="caution">
    <text evidence="5">The sequence shown here is derived from an EMBL/GenBank/DDBJ whole genome shotgun (WGS) entry which is preliminary data.</text>
</comment>
<evidence type="ECO:0000256" key="1">
    <source>
        <dbReference type="ARBA" id="ARBA00004496"/>
    </source>
</evidence>
<evidence type="ECO:0000259" key="4">
    <source>
        <dbReference type="Pfam" id="PF00881"/>
    </source>
</evidence>
<reference evidence="5" key="2">
    <citation type="submission" date="2021-09" db="EMBL/GenBank/DDBJ databases">
        <authorList>
            <person name="Gilroy R."/>
        </authorList>
    </citation>
    <scope>NUCLEOTIDE SEQUENCE</scope>
    <source>
        <strain evidence="5">7318</strain>
    </source>
</reference>
<dbReference type="Proteomes" id="UP000780768">
    <property type="component" value="Unassembled WGS sequence"/>
</dbReference>
<accession>A0A921HPR7</accession>
<dbReference type="Gene3D" id="3.40.109.10">
    <property type="entry name" value="NADH Oxidase"/>
    <property type="match status" value="1"/>
</dbReference>
<sequence length="200" mass="22794">MKQDFMQAMIKRRSIYQLGDNVALSKEQIATVISECVKHTPSAFNMPTTNIIVAFGEKHQQIWQNVKAVLKEHLAKKEEVFAAAQAKIDKFASGIGTILYYEDQEVVNELKETYAMYAENFSVWSMQAGGMVQFAVWSALADNGIGANLQHYNPLIDEKMKEMFNVPDTWKLVAQMPFGSIEQQPGEKYFEPLDNRIKVY</sequence>